<keyword evidence="2" id="KW-1185">Reference proteome</keyword>
<reference evidence="1 2" key="1">
    <citation type="submission" date="2015-06" db="EMBL/GenBank/DDBJ databases">
        <title>Genome sequence of Pseudoalteromonas peptidolytica.</title>
        <authorList>
            <person name="Xie B.-B."/>
            <person name="Rong J.-C."/>
            <person name="Qin Q.-L."/>
            <person name="Zhang Y.-Z."/>
        </authorList>
    </citation>
    <scope>NUCLEOTIDE SEQUENCE [LARGE SCALE GENOMIC DNA]</scope>
    <source>
        <strain evidence="1 2">F12-50-A1</strain>
    </source>
</reference>
<protein>
    <submittedName>
        <fullName evidence="1">Uncharacterized protein</fullName>
    </submittedName>
</protein>
<gene>
    <name evidence="1" type="ORF">PPEP_a1146</name>
</gene>
<comment type="caution">
    <text evidence="1">The sequence shown here is derived from an EMBL/GenBank/DDBJ whole genome shotgun (WGS) entry which is preliminary data.</text>
</comment>
<evidence type="ECO:0000313" key="2">
    <source>
        <dbReference type="Proteomes" id="UP000660708"/>
    </source>
</evidence>
<sequence length="62" mass="7067">MSIIPLLYCAYTKVLTSIWVTQTFYGLGVRHKHFLTKVAPEQILQTAQTLTQISLTRSNKTI</sequence>
<dbReference type="AlphaFoldDB" id="A0A8I0MV93"/>
<dbReference type="EMBL" id="AQHF01000020">
    <property type="protein sequence ID" value="MBE0346118.1"/>
    <property type="molecule type" value="Genomic_DNA"/>
</dbReference>
<accession>A0A8I0MV93</accession>
<evidence type="ECO:0000313" key="1">
    <source>
        <dbReference type="EMBL" id="MBE0346118.1"/>
    </source>
</evidence>
<name>A0A8I0MV93_9GAMM</name>
<organism evidence="1 2">
    <name type="scientific">Pseudoalteromonas peptidolytica F12-50-A1</name>
    <dbReference type="NCBI Taxonomy" id="1315280"/>
    <lineage>
        <taxon>Bacteria</taxon>
        <taxon>Pseudomonadati</taxon>
        <taxon>Pseudomonadota</taxon>
        <taxon>Gammaproteobacteria</taxon>
        <taxon>Alteromonadales</taxon>
        <taxon>Pseudoalteromonadaceae</taxon>
        <taxon>Pseudoalteromonas</taxon>
    </lineage>
</organism>
<proteinExistence type="predicted"/>
<dbReference type="Proteomes" id="UP000660708">
    <property type="component" value="Unassembled WGS sequence"/>
</dbReference>